<dbReference type="Proteomes" id="UP000019426">
    <property type="component" value="Chromosome M2/40_rep1"/>
</dbReference>
<dbReference type="EMBL" id="HG917868">
    <property type="protein sequence ID" value="CDM67880.1"/>
    <property type="molecule type" value="Genomic_DNA"/>
</dbReference>
<dbReference type="OrthoDB" id="360187at2"/>
<accession>W6SE25</accession>
<evidence type="ECO:0000313" key="2">
    <source>
        <dbReference type="EMBL" id="CDM67880.1"/>
    </source>
</evidence>
<keyword evidence="2" id="KW-0378">Hydrolase</keyword>
<dbReference type="InterPro" id="IPR006674">
    <property type="entry name" value="HD_domain"/>
</dbReference>
<feature type="domain" description="HD" evidence="1">
    <location>
        <begin position="39"/>
        <end position="141"/>
    </location>
</feature>
<name>W6SE25_9CLOT</name>
<dbReference type="Gene3D" id="1.10.3210.10">
    <property type="entry name" value="Hypothetical protein af1432"/>
    <property type="match status" value="1"/>
</dbReference>
<evidence type="ECO:0000313" key="3">
    <source>
        <dbReference type="Proteomes" id="UP000019426"/>
    </source>
</evidence>
<gene>
    <name evidence="2" type="ORF">CM240_0715</name>
</gene>
<evidence type="ECO:0000259" key="1">
    <source>
        <dbReference type="Pfam" id="PF01966"/>
    </source>
</evidence>
<dbReference type="PATRIC" id="fig|1216932.3.peg.701"/>
<dbReference type="KEGG" id="clt:CM240_0715"/>
<keyword evidence="3" id="KW-1185">Reference proteome</keyword>
<dbReference type="STRING" id="1216932.CM240_0715"/>
<dbReference type="HOGENOM" id="CLU_104072_1_2_9"/>
<reference evidence="2 3" key="1">
    <citation type="submission" date="2013-11" db="EMBL/GenBank/DDBJ databases">
        <title>Complete genome sequence of Clostridum sp. M2/40.</title>
        <authorList>
            <person name="Wibberg D."/>
            <person name="Puehler A."/>
            <person name="Schlueter A."/>
        </authorList>
    </citation>
    <scope>NUCLEOTIDE SEQUENCE [LARGE SCALE GENOMIC DNA]</scope>
    <source>
        <strain evidence="3">M2/40</strain>
    </source>
</reference>
<dbReference type="SUPFAM" id="SSF109604">
    <property type="entry name" value="HD-domain/PDEase-like"/>
    <property type="match status" value="1"/>
</dbReference>
<dbReference type="GO" id="GO:0016787">
    <property type="term" value="F:hydrolase activity"/>
    <property type="evidence" value="ECO:0007669"/>
    <property type="project" value="UniProtKB-KW"/>
</dbReference>
<dbReference type="eggNOG" id="COG1896">
    <property type="taxonomic scope" value="Bacteria"/>
</dbReference>
<proteinExistence type="predicted"/>
<organism evidence="2 3">
    <name type="scientific">Clostridium bornimense</name>
    <dbReference type="NCBI Taxonomy" id="1216932"/>
    <lineage>
        <taxon>Bacteria</taxon>
        <taxon>Bacillati</taxon>
        <taxon>Bacillota</taxon>
        <taxon>Clostridia</taxon>
        <taxon>Eubacteriales</taxon>
        <taxon>Clostridiaceae</taxon>
        <taxon>Clostridium</taxon>
    </lineage>
</organism>
<sequence>MLLKEKEIDYYMECIEEFMELEEFRSMNTFIQHGKVSCLEHSLSVAYYSYFLSRKFHINVDARSLIRGAALHDFFLYDWHIKEGRKKWHGFRHPKIAYDNAIKYFDINDTERDIILKHMWPLTIKIPRSKEAFIVSLVDKICSIAETFRIYPSLISP</sequence>
<dbReference type="AlphaFoldDB" id="W6SE25"/>
<dbReference type="RefSeq" id="WP_044036516.1">
    <property type="nucleotide sequence ID" value="NZ_HG917868.1"/>
</dbReference>
<protein>
    <submittedName>
        <fullName evidence="2">HD family hydrolase</fullName>
    </submittedName>
</protein>
<dbReference type="Pfam" id="PF01966">
    <property type="entry name" value="HD"/>
    <property type="match status" value="1"/>
</dbReference>